<keyword evidence="2" id="KW-1185">Reference proteome</keyword>
<name>A0ABY1KF77_9BACL</name>
<proteinExistence type="predicted"/>
<feature type="non-terminal residue" evidence="1">
    <location>
        <position position="57"/>
    </location>
</feature>
<sequence>MKYVEPIRDREIIEDIKKRLFQEADKRNYILVVIGMNIGFRISDILPLRVRDLKKEK</sequence>
<gene>
    <name evidence="1" type="ORF">SAMN05421578_1611</name>
</gene>
<evidence type="ECO:0000313" key="1">
    <source>
        <dbReference type="EMBL" id="SIR74490.1"/>
    </source>
</evidence>
<dbReference type="InterPro" id="IPR011010">
    <property type="entry name" value="DNA_brk_join_enz"/>
</dbReference>
<dbReference type="Proteomes" id="UP000186666">
    <property type="component" value="Unassembled WGS sequence"/>
</dbReference>
<reference evidence="1 2" key="1">
    <citation type="submission" date="2017-01" db="EMBL/GenBank/DDBJ databases">
        <authorList>
            <person name="Varghese N."/>
            <person name="Submissions S."/>
        </authorList>
    </citation>
    <scope>NUCLEOTIDE SEQUENCE [LARGE SCALE GENOMIC DNA]</scope>
    <source>
        <strain evidence="1 2">ATCC 23464</strain>
    </source>
</reference>
<organism evidence="1 2">
    <name type="scientific">Paenibacillus macquariensis</name>
    <dbReference type="NCBI Taxonomy" id="948756"/>
    <lineage>
        <taxon>Bacteria</taxon>
        <taxon>Bacillati</taxon>
        <taxon>Bacillota</taxon>
        <taxon>Bacilli</taxon>
        <taxon>Bacillales</taxon>
        <taxon>Paenibacillaceae</taxon>
        <taxon>Paenibacillus</taxon>
    </lineage>
</organism>
<comment type="caution">
    <text evidence="1">The sequence shown here is derived from an EMBL/GenBank/DDBJ whole genome shotgun (WGS) entry which is preliminary data.</text>
</comment>
<evidence type="ECO:0008006" key="3">
    <source>
        <dbReference type="Google" id="ProtNLM"/>
    </source>
</evidence>
<accession>A0ABY1KF77</accession>
<evidence type="ECO:0000313" key="2">
    <source>
        <dbReference type="Proteomes" id="UP000186666"/>
    </source>
</evidence>
<dbReference type="SUPFAM" id="SSF56349">
    <property type="entry name" value="DNA breaking-rejoining enzymes"/>
    <property type="match status" value="1"/>
</dbReference>
<dbReference type="EMBL" id="FTNK01000061">
    <property type="protein sequence ID" value="SIR74490.1"/>
    <property type="molecule type" value="Genomic_DNA"/>
</dbReference>
<protein>
    <recommendedName>
        <fullName evidence="3">Phage integrase family protein</fullName>
    </recommendedName>
</protein>